<reference evidence="2" key="1">
    <citation type="submission" date="2017-09" db="EMBL/GenBank/DDBJ databases">
        <title>The complete genome of Sulfurospirillum sp. JPD-1.</title>
        <authorList>
            <person name="Goris T."/>
        </authorList>
    </citation>
    <scope>NUCLEOTIDE SEQUENCE [LARGE SCALE GENOMIC DNA]</scope>
    <source>
        <strain evidence="2">JPD-1</strain>
    </source>
</reference>
<evidence type="ECO:0008006" key="3">
    <source>
        <dbReference type="Google" id="ProtNLM"/>
    </source>
</evidence>
<evidence type="ECO:0000313" key="2">
    <source>
        <dbReference type="Proteomes" id="UP000217349"/>
    </source>
</evidence>
<protein>
    <recommendedName>
        <fullName evidence="3">Type II secretion system protein</fullName>
    </recommendedName>
</protein>
<organism evidence="1 2">
    <name type="scientific">Sulfurospirillum diekertiae</name>
    <dbReference type="NCBI Taxonomy" id="1854492"/>
    <lineage>
        <taxon>Bacteria</taxon>
        <taxon>Pseudomonadati</taxon>
        <taxon>Campylobacterota</taxon>
        <taxon>Epsilonproteobacteria</taxon>
        <taxon>Campylobacterales</taxon>
        <taxon>Sulfurospirillaceae</taxon>
        <taxon>Sulfurospirillum</taxon>
    </lineage>
</organism>
<accession>A0A290HCS8</accession>
<dbReference type="RefSeq" id="WP_096046351.1">
    <property type="nucleotide sequence ID" value="NZ_CP023275.1"/>
</dbReference>
<dbReference type="Proteomes" id="UP000217349">
    <property type="component" value="Chromosome"/>
</dbReference>
<dbReference type="EMBL" id="CP023275">
    <property type="protein sequence ID" value="ATB69257.1"/>
    <property type="molecule type" value="Genomic_DNA"/>
</dbReference>
<name>A0A290HCS8_9BACT</name>
<sequence length="152" mass="16448">MRKGFSLMTAILFMVVVASLGALALSFSALSVKQTSDTYLKEQAELLVQSAAEYALLAISAHNFSNNCLNTINAQYPNTGTNALFDINISLYYLGRNLPAGCQTPSGTTTTSNIDTNDSNLTVIIDTIVSTVTDNNISTEPIRLHRRTIQKP</sequence>
<dbReference type="OrthoDB" id="5372904at2"/>
<evidence type="ECO:0000313" key="1">
    <source>
        <dbReference type="EMBL" id="ATB69257.1"/>
    </source>
</evidence>
<gene>
    <name evidence="1" type="ORF">SJPD1_1145</name>
</gene>
<dbReference type="AlphaFoldDB" id="A0A290HCS8"/>
<dbReference type="KEGG" id="sulj:SJPD1_1145"/>
<proteinExistence type="predicted"/>